<accession>A0A5N5HS02</accession>
<dbReference type="PANTHER" id="PTHR13228">
    <property type="entry name" value="CONSERVED OLIGOMERIC GOLGI COMPLEX COMPONENT 5"/>
    <property type="match status" value="1"/>
</dbReference>
<dbReference type="AlphaFoldDB" id="A0A5N5HS02"/>
<dbReference type="OrthoDB" id="18786at2759"/>
<sequence length="201" mass="21587">MFPVKLFDTSLPPLIGAVTCWFPDIGDPLAGQYPTDEELGGVVGVNKDLIADADSFDLGVGVVSDNVSLDLVGSERLRLGGKGEELVGEVDGDLDVGPGSSPPLHQLQNLHASSDLLHHSIKALHLYSKLGSLASDDPERPDLGKATQLYYEILALYNEYDLTGIDVVDSELEWVKETGDKLRTEERGMKSLNQAEVGTGL</sequence>
<comment type="caution">
    <text evidence="1">The sequence shown here is derived from an EMBL/GenBank/DDBJ whole genome shotgun (WGS) entry which is preliminary data.</text>
</comment>
<dbReference type="Proteomes" id="UP000327157">
    <property type="component" value="Chromosome 8"/>
</dbReference>
<gene>
    <name evidence="1" type="ORF">D8674_033737</name>
</gene>
<dbReference type="PANTHER" id="PTHR13228:SF3">
    <property type="entry name" value="CONSERVED OLIGOMERIC GOLGI COMPLEX SUBUNIT 5"/>
    <property type="match status" value="1"/>
</dbReference>
<reference evidence="1 2" key="3">
    <citation type="submission" date="2019-11" db="EMBL/GenBank/DDBJ databases">
        <title>A de novo genome assembly of a pear dwarfing rootstock.</title>
        <authorList>
            <person name="Wang F."/>
            <person name="Wang J."/>
            <person name="Li S."/>
            <person name="Zhang Y."/>
            <person name="Fang M."/>
            <person name="Ma L."/>
            <person name="Zhao Y."/>
            <person name="Jiang S."/>
        </authorList>
    </citation>
    <scope>NUCLEOTIDE SEQUENCE [LARGE SCALE GENOMIC DNA]</scope>
    <source>
        <strain evidence="1">S2</strain>
        <tissue evidence="1">Leaf</tissue>
    </source>
</reference>
<reference evidence="1 2" key="1">
    <citation type="submission" date="2019-09" db="EMBL/GenBank/DDBJ databases">
        <authorList>
            <person name="Ou C."/>
        </authorList>
    </citation>
    <scope>NUCLEOTIDE SEQUENCE [LARGE SCALE GENOMIC DNA]</scope>
    <source>
        <strain evidence="1">S2</strain>
        <tissue evidence="1">Leaf</tissue>
    </source>
</reference>
<dbReference type="InterPro" id="IPR019465">
    <property type="entry name" value="Cog5"/>
</dbReference>
<proteinExistence type="predicted"/>
<name>A0A5N5HS02_9ROSA</name>
<keyword evidence="2" id="KW-1185">Reference proteome</keyword>
<dbReference type="GO" id="GO:0006891">
    <property type="term" value="P:intra-Golgi vesicle-mediated transport"/>
    <property type="evidence" value="ECO:0007669"/>
    <property type="project" value="InterPro"/>
</dbReference>
<dbReference type="EMBL" id="SMOL01000148">
    <property type="protein sequence ID" value="KAB2628942.1"/>
    <property type="molecule type" value="Genomic_DNA"/>
</dbReference>
<reference evidence="2" key="2">
    <citation type="submission" date="2019-10" db="EMBL/GenBank/DDBJ databases">
        <title>A de novo genome assembly of a pear dwarfing rootstock.</title>
        <authorList>
            <person name="Wang F."/>
            <person name="Wang J."/>
            <person name="Li S."/>
            <person name="Zhang Y."/>
            <person name="Fang M."/>
            <person name="Ma L."/>
            <person name="Zhao Y."/>
            <person name="Jiang S."/>
        </authorList>
    </citation>
    <scope>NUCLEOTIDE SEQUENCE [LARGE SCALE GENOMIC DNA]</scope>
</reference>
<protein>
    <submittedName>
        <fullName evidence="1">Oligomeric Golgi complex subunit 5-like</fullName>
    </submittedName>
</protein>
<evidence type="ECO:0000313" key="1">
    <source>
        <dbReference type="EMBL" id="KAB2628942.1"/>
    </source>
</evidence>
<evidence type="ECO:0000313" key="2">
    <source>
        <dbReference type="Proteomes" id="UP000327157"/>
    </source>
</evidence>
<organism evidence="1 2">
    <name type="scientific">Pyrus ussuriensis x Pyrus communis</name>
    <dbReference type="NCBI Taxonomy" id="2448454"/>
    <lineage>
        <taxon>Eukaryota</taxon>
        <taxon>Viridiplantae</taxon>
        <taxon>Streptophyta</taxon>
        <taxon>Embryophyta</taxon>
        <taxon>Tracheophyta</taxon>
        <taxon>Spermatophyta</taxon>
        <taxon>Magnoliopsida</taxon>
        <taxon>eudicotyledons</taxon>
        <taxon>Gunneridae</taxon>
        <taxon>Pentapetalae</taxon>
        <taxon>rosids</taxon>
        <taxon>fabids</taxon>
        <taxon>Rosales</taxon>
        <taxon>Rosaceae</taxon>
        <taxon>Amygdaloideae</taxon>
        <taxon>Maleae</taxon>
        <taxon>Pyrus</taxon>
    </lineage>
</organism>
<dbReference type="GO" id="GO:0017119">
    <property type="term" value="C:Golgi transport complex"/>
    <property type="evidence" value="ECO:0007669"/>
    <property type="project" value="InterPro"/>
</dbReference>